<evidence type="ECO:0000313" key="5">
    <source>
        <dbReference type="Proteomes" id="UP000694701"/>
    </source>
</evidence>
<feature type="repeat" description="ANK" evidence="3">
    <location>
        <begin position="125"/>
        <end position="157"/>
    </location>
</feature>
<dbReference type="InterPro" id="IPR036770">
    <property type="entry name" value="Ankyrin_rpt-contain_sf"/>
</dbReference>
<accession>A0A8C2CC76</accession>
<organism evidence="4 5">
    <name type="scientific">Cyprinus carpio</name>
    <name type="common">Common carp</name>
    <dbReference type="NCBI Taxonomy" id="7962"/>
    <lineage>
        <taxon>Eukaryota</taxon>
        <taxon>Metazoa</taxon>
        <taxon>Chordata</taxon>
        <taxon>Craniata</taxon>
        <taxon>Vertebrata</taxon>
        <taxon>Euteleostomi</taxon>
        <taxon>Actinopterygii</taxon>
        <taxon>Neopterygii</taxon>
        <taxon>Teleostei</taxon>
        <taxon>Ostariophysi</taxon>
        <taxon>Cypriniformes</taxon>
        <taxon>Cyprinidae</taxon>
        <taxon>Cyprininae</taxon>
        <taxon>Cyprinus</taxon>
    </lineage>
</organism>
<dbReference type="InterPro" id="IPR002110">
    <property type="entry name" value="Ankyrin_rpt"/>
</dbReference>
<name>A0A8C2CC76_CYPCA</name>
<feature type="repeat" description="ANK" evidence="3">
    <location>
        <begin position="92"/>
        <end position="120"/>
    </location>
</feature>
<dbReference type="PROSITE" id="PS50088">
    <property type="entry name" value="ANK_REPEAT"/>
    <property type="match status" value="5"/>
</dbReference>
<feature type="repeat" description="ANK" evidence="3">
    <location>
        <begin position="26"/>
        <end position="58"/>
    </location>
</feature>
<protein>
    <submittedName>
        <fullName evidence="4">CARD- and ANK-containing Inflammasome Adaptor Protein</fullName>
    </submittedName>
</protein>
<evidence type="ECO:0000313" key="4">
    <source>
        <dbReference type="Ensembl" id="ENSCCRP00020010130.1"/>
    </source>
</evidence>
<sequence length="294" mass="31892">SEKLHSKLKYKRQSIQGVKLNLKDREGRTALHRASGRGHTAVALALAKAGADIHATDLMSKTPLHLAAQNGHENTVKVLVHEEKKIDTRDGQRKTALYHAVRQGNEKTAGVLLKAGAQVDSVIVDITAALFKAVQKNLDEVVAALIDHGADVNSCNQLGYTPMLLAAELGNAEAFKVLVSKKARLDERLPNQISGLHLAVQSEHGHELLVGLLLETGAKINCLDNNKDTPLHCACRDGHVGTVQRLINWTNGERANLQATNNVNKTALQVAEADDTQAHQNISTLLKKKMFLAK</sequence>
<evidence type="ECO:0000256" key="1">
    <source>
        <dbReference type="ARBA" id="ARBA00022737"/>
    </source>
</evidence>
<dbReference type="Gene3D" id="1.25.40.20">
    <property type="entry name" value="Ankyrin repeat-containing domain"/>
    <property type="match status" value="4"/>
</dbReference>
<dbReference type="AlphaFoldDB" id="A0A8C2CC76"/>
<proteinExistence type="predicted"/>
<keyword evidence="1" id="KW-0677">Repeat</keyword>
<evidence type="ECO:0000256" key="3">
    <source>
        <dbReference type="PROSITE-ProRule" id="PRU00023"/>
    </source>
</evidence>
<dbReference type="Pfam" id="PF12796">
    <property type="entry name" value="Ank_2"/>
    <property type="match status" value="3"/>
</dbReference>
<dbReference type="PROSITE" id="PS50297">
    <property type="entry name" value="ANK_REP_REGION"/>
    <property type="match status" value="4"/>
</dbReference>
<reference evidence="4" key="1">
    <citation type="submission" date="2025-08" db="UniProtKB">
        <authorList>
            <consortium name="Ensembl"/>
        </authorList>
    </citation>
    <scope>IDENTIFICATION</scope>
</reference>
<feature type="repeat" description="ANK" evidence="3">
    <location>
        <begin position="59"/>
        <end position="91"/>
    </location>
</feature>
<dbReference type="PANTHER" id="PTHR24173:SF74">
    <property type="entry name" value="ANKYRIN REPEAT DOMAIN-CONTAINING PROTEIN 16"/>
    <property type="match status" value="1"/>
</dbReference>
<keyword evidence="2 3" id="KW-0040">ANK repeat</keyword>
<dbReference type="Ensembl" id="ENSCCRT00020011246.1">
    <property type="protein sequence ID" value="ENSCCRP00020010130.1"/>
    <property type="gene ID" value="ENSCCRG00020005177.1"/>
</dbReference>
<evidence type="ECO:0000256" key="2">
    <source>
        <dbReference type="ARBA" id="ARBA00023043"/>
    </source>
</evidence>
<dbReference type="SMART" id="SM00248">
    <property type="entry name" value="ANK"/>
    <property type="match status" value="7"/>
</dbReference>
<feature type="repeat" description="ANK" evidence="3">
    <location>
        <begin position="191"/>
        <end position="225"/>
    </location>
</feature>
<dbReference type="SUPFAM" id="SSF48403">
    <property type="entry name" value="Ankyrin repeat"/>
    <property type="match status" value="1"/>
</dbReference>
<dbReference type="PRINTS" id="PR01415">
    <property type="entry name" value="ANKYRIN"/>
</dbReference>
<dbReference type="PANTHER" id="PTHR24173">
    <property type="entry name" value="ANKYRIN REPEAT CONTAINING"/>
    <property type="match status" value="1"/>
</dbReference>
<dbReference type="Proteomes" id="UP000694701">
    <property type="component" value="Unplaced"/>
</dbReference>